<sequence>MVTCVHCHVRSIRLATCYVEFLMALTDESLIKVFLGNWCKFEVSVRRKKKSMGLVSHKEKFKVLCAIIPRQIVKHLD</sequence>
<dbReference type="Gramene" id="KCW77706">
    <property type="protein sequence ID" value="KCW77706"/>
    <property type="gene ID" value="EUGRSUZ_D02010"/>
</dbReference>
<evidence type="ECO:0000313" key="1">
    <source>
        <dbReference type="EMBL" id="KCW77706.1"/>
    </source>
</evidence>
<dbReference type="InParanoid" id="A0A059CHN5"/>
<organism evidence="1">
    <name type="scientific">Eucalyptus grandis</name>
    <name type="common">Flooded gum</name>
    <dbReference type="NCBI Taxonomy" id="71139"/>
    <lineage>
        <taxon>Eukaryota</taxon>
        <taxon>Viridiplantae</taxon>
        <taxon>Streptophyta</taxon>
        <taxon>Embryophyta</taxon>
        <taxon>Tracheophyta</taxon>
        <taxon>Spermatophyta</taxon>
        <taxon>Magnoliopsida</taxon>
        <taxon>eudicotyledons</taxon>
        <taxon>Gunneridae</taxon>
        <taxon>Pentapetalae</taxon>
        <taxon>rosids</taxon>
        <taxon>malvids</taxon>
        <taxon>Myrtales</taxon>
        <taxon>Myrtaceae</taxon>
        <taxon>Myrtoideae</taxon>
        <taxon>Eucalypteae</taxon>
        <taxon>Eucalyptus</taxon>
    </lineage>
</organism>
<proteinExistence type="predicted"/>
<protein>
    <submittedName>
        <fullName evidence="1">Uncharacterized protein</fullName>
    </submittedName>
</protein>
<dbReference type="AlphaFoldDB" id="A0A059CHN5"/>
<gene>
    <name evidence="1" type="ORF">EUGRSUZ_D02010</name>
</gene>
<accession>A0A059CHN5</accession>
<name>A0A059CHN5_EUCGR</name>
<reference evidence="1" key="1">
    <citation type="submission" date="2013-07" db="EMBL/GenBank/DDBJ databases">
        <title>The genome of Eucalyptus grandis.</title>
        <authorList>
            <person name="Schmutz J."/>
            <person name="Hayes R."/>
            <person name="Myburg A."/>
            <person name="Tuskan G."/>
            <person name="Grattapaglia D."/>
            <person name="Rokhsar D.S."/>
        </authorList>
    </citation>
    <scope>NUCLEOTIDE SEQUENCE</scope>
    <source>
        <tissue evidence="1">Leaf extractions</tissue>
    </source>
</reference>
<dbReference type="EMBL" id="KK198756">
    <property type="protein sequence ID" value="KCW77706.1"/>
    <property type="molecule type" value="Genomic_DNA"/>
</dbReference>